<keyword evidence="4" id="KW-1185">Reference proteome</keyword>
<evidence type="ECO:0000256" key="2">
    <source>
        <dbReference type="SAM" id="MobiDB-lite"/>
    </source>
</evidence>
<gene>
    <name evidence="3" type="primary">UNC13D</name>
    <name evidence="3" type="ORF">FJT64_023049</name>
</gene>
<accession>A0A6A4WSZ1</accession>
<dbReference type="AlphaFoldDB" id="A0A6A4WSZ1"/>
<evidence type="ECO:0000313" key="4">
    <source>
        <dbReference type="Proteomes" id="UP000440578"/>
    </source>
</evidence>
<dbReference type="PANTHER" id="PTHR45999:SF4">
    <property type="entry name" value="UNC-13-4A, ISOFORM B"/>
    <property type="match status" value="1"/>
</dbReference>
<feature type="compositionally biased region" description="Basic and acidic residues" evidence="2">
    <location>
        <begin position="42"/>
        <end position="60"/>
    </location>
</feature>
<sequence length="183" mass="21057">MLATRGSRRKLEIHADMVSRSKVQETDGSFFEAFASLPWRQENRRMQSLKEEEEQKDRPPPSEAAAGLQPKRVVVSQQERENLYVEVLYTVKHKVGATTSEHSSLVDELNDYTQEAFHFSRDEHQRMMTIASDEKKTCCGDWGLPVSQKSCVSTMWKKLARNGCLFGPHSRFHQLLRLTEKSA</sequence>
<feature type="region of interest" description="Disordered" evidence="2">
    <location>
        <begin position="1"/>
        <end position="23"/>
    </location>
</feature>
<feature type="compositionally biased region" description="Basic and acidic residues" evidence="2">
    <location>
        <begin position="9"/>
        <end position="23"/>
    </location>
</feature>
<dbReference type="GO" id="GO:0006887">
    <property type="term" value="P:exocytosis"/>
    <property type="evidence" value="ECO:0007669"/>
    <property type="project" value="UniProtKB-KW"/>
</dbReference>
<dbReference type="PANTHER" id="PTHR45999">
    <property type="entry name" value="UNC-13-4A, ISOFORM B"/>
    <property type="match status" value="1"/>
</dbReference>
<protein>
    <submittedName>
        <fullName evidence="3">Protein unc-13 D</fullName>
    </submittedName>
</protein>
<name>A0A6A4WSZ1_AMPAM</name>
<evidence type="ECO:0000256" key="1">
    <source>
        <dbReference type="ARBA" id="ARBA00022483"/>
    </source>
</evidence>
<reference evidence="3 4" key="1">
    <citation type="submission" date="2019-07" db="EMBL/GenBank/DDBJ databases">
        <title>Draft genome assembly of a fouling barnacle, Amphibalanus amphitrite (Darwin, 1854): The first reference genome for Thecostraca.</title>
        <authorList>
            <person name="Kim W."/>
        </authorList>
    </citation>
    <scope>NUCLEOTIDE SEQUENCE [LARGE SCALE GENOMIC DNA]</scope>
    <source>
        <strain evidence="3">SNU_AA5</strain>
        <tissue evidence="3">Soma without cirri and trophi</tissue>
    </source>
</reference>
<keyword evidence="1" id="KW-0268">Exocytosis</keyword>
<evidence type="ECO:0000313" key="3">
    <source>
        <dbReference type="EMBL" id="KAF0305308.1"/>
    </source>
</evidence>
<dbReference type="InterPro" id="IPR052095">
    <property type="entry name" value="UNC-13_domain"/>
</dbReference>
<dbReference type="GO" id="GO:0099503">
    <property type="term" value="C:secretory vesicle"/>
    <property type="evidence" value="ECO:0007669"/>
    <property type="project" value="TreeGrafter"/>
</dbReference>
<comment type="caution">
    <text evidence="3">The sequence shown here is derived from an EMBL/GenBank/DDBJ whole genome shotgun (WGS) entry which is preliminary data.</text>
</comment>
<dbReference type="OrthoDB" id="7976202at2759"/>
<dbReference type="Proteomes" id="UP000440578">
    <property type="component" value="Unassembled WGS sequence"/>
</dbReference>
<dbReference type="EMBL" id="VIIS01000768">
    <property type="protein sequence ID" value="KAF0305308.1"/>
    <property type="molecule type" value="Genomic_DNA"/>
</dbReference>
<proteinExistence type="predicted"/>
<feature type="region of interest" description="Disordered" evidence="2">
    <location>
        <begin position="42"/>
        <end position="72"/>
    </location>
</feature>
<organism evidence="3 4">
    <name type="scientific">Amphibalanus amphitrite</name>
    <name type="common">Striped barnacle</name>
    <name type="synonym">Balanus amphitrite</name>
    <dbReference type="NCBI Taxonomy" id="1232801"/>
    <lineage>
        <taxon>Eukaryota</taxon>
        <taxon>Metazoa</taxon>
        <taxon>Ecdysozoa</taxon>
        <taxon>Arthropoda</taxon>
        <taxon>Crustacea</taxon>
        <taxon>Multicrustacea</taxon>
        <taxon>Cirripedia</taxon>
        <taxon>Thoracica</taxon>
        <taxon>Thoracicalcarea</taxon>
        <taxon>Balanomorpha</taxon>
        <taxon>Balanoidea</taxon>
        <taxon>Balanidae</taxon>
        <taxon>Amphibalaninae</taxon>
        <taxon>Amphibalanus</taxon>
    </lineage>
</organism>